<evidence type="ECO:0000313" key="2">
    <source>
        <dbReference type="Proteomes" id="UP001218895"/>
    </source>
</evidence>
<dbReference type="InterPro" id="IPR029063">
    <property type="entry name" value="SAM-dependent_MTases_sf"/>
</dbReference>
<keyword evidence="1" id="KW-0808">Transferase</keyword>
<dbReference type="SUPFAM" id="SSF53335">
    <property type="entry name" value="S-adenosyl-L-methionine-dependent methyltransferases"/>
    <property type="match status" value="1"/>
</dbReference>
<dbReference type="GeneID" id="79950896"/>
<dbReference type="Proteomes" id="UP001218895">
    <property type="component" value="Chromosome"/>
</dbReference>
<reference evidence="1" key="1">
    <citation type="submission" date="2022-01" db="EMBL/GenBank/DDBJ databases">
        <title>Complete genome of Methanomicrobium antiquum DSM 21220.</title>
        <authorList>
            <person name="Chen S.-C."/>
            <person name="You Y.-T."/>
            <person name="Zhou Y.-Z."/>
            <person name="Lai M.-C."/>
        </authorList>
    </citation>
    <scope>NUCLEOTIDE SEQUENCE</scope>
    <source>
        <strain evidence="1">DSM 21220</strain>
    </source>
</reference>
<dbReference type="GO" id="GO:0008168">
    <property type="term" value="F:methyltransferase activity"/>
    <property type="evidence" value="ECO:0007669"/>
    <property type="project" value="UniProtKB-KW"/>
</dbReference>
<dbReference type="RefSeq" id="WP_278099452.1">
    <property type="nucleotide sequence ID" value="NZ_CP091092.1"/>
</dbReference>
<dbReference type="CDD" id="cd02440">
    <property type="entry name" value="AdoMet_MTases"/>
    <property type="match status" value="1"/>
</dbReference>
<accession>A0AAF0FLB1</accession>
<protein>
    <submittedName>
        <fullName evidence="1">Methyltransferase type 12</fullName>
    </submittedName>
</protein>
<gene>
    <name evidence="1" type="ORF">L1994_10820</name>
</gene>
<organism evidence="1 2">
    <name type="scientific">Methanomicrobium antiquum</name>
    <dbReference type="NCBI Taxonomy" id="487686"/>
    <lineage>
        <taxon>Archaea</taxon>
        <taxon>Methanobacteriati</taxon>
        <taxon>Methanobacteriota</taxon>
        <taxon>Stenosarchaea group</taxon>
        <taxon>Methanomicrobia</taxon>
        <taxon>Methanomicrobiales</taxon>
        <taxon>Methanomicrobiaceae</taxon>
        <taxon>Methanomicrobium</taxon>
    </lineage>
</organism>
<keyword evidence="1" id="KW-0489">Methyltransferase</keyword>
<proteinExistence type="predicted"/>
<sequence length="253" mass="28671">MDFREIVSISQGPLSILNPLSFEKAIYIGEIAGMSEETSVIDFGCGNATLLGLWGENFGISGRGVEIREDACRTAGMTIEELGLSDKISIFFADASSYEKEEDELYDFAVALGASQIWGGIEETLTALSEFIKDTGSIIIGDRYWKKDSVSPEFCRQWPEILTEYEILQIIRDKGFNLKSVVRAGDDDWDIYESGIWRNCLEWLSDDDNRQNPGYDDLLNYYRRIQEEYMAYGRENTGWAMYLIVPSLTEPSS</sequence>
<dbReference type="AlphaFoldDB" id="A0AAF0FLB1"/>
<keyword evidence="2" id="KW-1185">Reference proteome</keyword>
<dbReference type="EMBL" id="CP091092">
    <property type="protein sequence ID" value="WFN36618.1"/>
    <property type="molecule type" value="Genomic_DNA"/>
</dbReference>
<evidence type="ECO:0000313" key="1">
    <source>
        <dbReference type="EMBL" id="WFN36618.1"/>
    </source>
</evidence>
<dbReference type="Gene3D" id="3.40.50.150">
    <property type="entry name" value="Vaccinia Virus protein VP39"/>
    <property type="match status" value="1"/>
</dbReference>
<dbReference type="KEGG" id="manq:L1994_10820"/>
<name>A0AAF0FLB1_9EURY</name>
<dbReference type="GO" id="GO:0032259">
    <property type="term" value="P:methylation"/>
    <property type="evidence" value="ECO:0007669"/>
    <property type="project" value="UniProtKB-KW"/>
</dbReference>